<dbReference type="InterPro" id="IPR006143">
    <property type="entry name" value="RND_pump_MFP"/>
</dbReference>
<dbReference type="Proteomes" id="UP000518300">
    <property type="component" value="Unassembled WGS sequence"/>
</dbReference>
<dbReference type="EMBL" id="JABBJJ010000261">
    <property type="protein sequence ID" value="NMO20670.1"/>
    <property type="molecule type" value="Genomic_DNA"/>
</dbReference>
<comment type="caution">
    <text evidence="5">The sequence shown here is derived from an EMBL/GenBank/DDBJ whole genome shotgun (WGS) entry which is preliminary data.</text>
</comment>
<dbReference type="Gene3D" id="2.40.420.20">
    <property type="match status" value="1"/>
</dbReference>
<dbReference type="Gene3D" id="1.10.287.470">
    <property type="entry name" value="Helix hairpin bin"/>
    <property type="match status" value="1"/>
</dbReference>
<sequence>MGHDSITRWRRARRYALVGVGLLVFVGGLAGIKFLQISQLIAYGQQMEALGPPPEAVGSAVAQADTWERTLQAVGTVTSIESVAIRNEVPGVVERIAFSSGARAQEGAVLFELDARIERAQLRTARARLADAQADLHRARALQKGGVLTPSALDDAEAAYNIAAGEVSALEARLHQKIIRAPFTGRLGIRNVSVGQFLNPGTQLVVLDAVDDLLVDFSLPQQDVSRVQSGMPVRVGFSASPRTELAAKLLAVEPTVDVATRNLALRARVTQPDGRLKPGMFVDVTVVTPEKLDVVTVPATSVVHAAYGDSVFVIEEKKPGTPGMDRTPDGKPVHIARQQFVRLGSARGDFVSILQGLEPGARVVTAGAFKLRNGTPVVVDDSAMPRPERDPKPENR</sequence>
<dbReference type="PANTHER" id="PTHR30469:SF11">
    <property type="entry name" value="BLL4320 PROTEIN"/>
    <property type="match status" value="1"/>
</dbReference>
<keyword evidence="6" id="KW-1185">Reference proteome</keyword>
<evidence type="ECO:0000259" key="4">
    <source>
        <dbReference type="Pfam" id="PF25954"/>
    </source>
</evidence>
<evidence type="ECO:0000256" key="1">
    <source>
        <dbReference type="ARBA" id="ARBA00009477"/>
    </source>
</evidence>
<dbReference type="PANTHER" id="PTHR30469">
    <property type="entry name" value="MULTIDRUG RESISTANCE PROTEIN MDTA"/>
    <property type="match status" value="1"/>
</dbReference>
<evidence type="ECO:0000313" key="6">
    <source>
        <dbReference type="Proteomes" id="UP000518300"/>
    </source>
</evidence>
<dbReference type="RefSeq" id="WP_169349882.1">
    <property type="nucleotide sequence ID" value="NZ_JABBJJ010000261.1"/>
</dbReference>
<dbReference type="Gene3D" id="2.40.30.170">
    <property type="match status" value="1"/>
</dbReference>
<gene>
    <name evidence="5" type="ORF">HG543_38330</name>
</gene>
<comment type="similarity">
    <text evidence="1">Belongs to the membrane fusion protein (MFP) (TC 8.A.1) family.</text>
</comment>
<accession>A0A848LSS1</accession>
<evidence type="ECO:0000256" key="3">
    <source>
        <dbReference type="SAM" id="Phobius"/>
    </source>
</evidence>
<evidence type="ECO:0000256" key="2">
    <source>
        <dbReference type="SAM" id="Coils"/>
    </source>
</evidence>
<keyword evidence="3" id="KW-1133">Transmembrane helix</keyword>
<dbReference type="NCBIfam" id="TIGR01730">
    <property type="entry name" value="RND_mfp"/>
    <property type="match status" value="1"/>
</dbReference>
<dbReference type="GO" id="GO:0015562">
    <property type="term" value="F:efflux transmembrane transporter activity"/>
    <property type="evidence" value="ECO:0007669"/>
    <property type="project" value="TreeGrafter"/>
</dbReference>
<dbReference type="GO" id="GO:1990281">
    <property type="term" value="C:efflux pump complex"/>
    <property type="evidence" value="ECO:0007669"/>
    <property type="project" value="TreeGrafter"/>
</dbReference>
<dbReference type="Gene3D" id="2.40.50.100">
    <property type="match status" value="1"/>
</dbReference>
<feature type="transmembrane region" description="Helical" evidence="3">
    <location>
        <begin position="15"/>
        <end position="35"/>
    </location>
</feature>
<evidence type="ECO:0000313" key="5">
    <source>
        <dbReference type="EMBL" id="NMO20670.1"/>
    </source>
</evidence>
<organism evidence="5 6">
    <name type="scientific">Pyxidicoccus fallax</name>
    <dbReference type="NCBI Taxonomy" id="394095"/>
    <lineage>
        <taxon>Bacteria</taxon>
        <taxon>Pseudomonadati</taxon>
        <taxon>Myxococcota</taxon>
        <taxon>Myxococcia</taxon>
        <taxon>Myxococcales</taxon>
        <taxon>Cystobacterineae</taxon>
        <taxon>Myxococcaceae</taxon>
        <taxon>Pyxidicoccus</taxon>
    </lineage>
</organism>
<dbReference type="SUPFAM" id="SSF111369">
    <property type="entry name" value="HlyD-like secretion proteins"/>
    <property type="match status" value="1"/>
</dbReference>
<protein>
    <submittedName>
        <fullName evidence="5">Efflux RND transporter periplasmic adaptor subunit</fullName>
    </submittedName>
</protein>
<dbReference type="InterPro" id="IPR058792">
    <property type="entry name" value="Beta-barrel_RND_2"/>
</dbReference>
<name>A0A848LSS1_9BACT</name>
<dbReference type="FunFam" id="2.40.30.170:FF:000010">
    <property type="entry name" value="Efflux RND transporter periplasmic adaptor subunit"/>
    <property type="match status" value="1"/>
</dbReference>
<keyword evidence="3" id="KW-0812">Transmembrane</keyword>
<dbReference type="AlphaFoldDB" id="A0A848LSS1"/>
<keyword evidence="3" id="KW-0472">Membrane</keyword>
<dbReference type="Pfam" id="PF25954">
    <property type="entry name" value="Beta-barrel_RND_2"/>
    <property type="match status" value="1"/>
</dbReference>
<proteinExistence type="inferred from homology"/>
<keyword evidence="2" id="KW-0175">Coiled coil</keyword>
<reference evidence="5 6" key="1">
    <citation type="submission" date="2020-04" db="EMBL/GenBank/DDBJ databases">
        <title>Draft genome of Pyxidicoccus fallax type strain.</title>
        <authorList>
            <person name="Whitworth D.E."/>
        </authorList>
    </citation>
    <scope>NUCLEOTIDE SEQUENCE [LARGE SCALE GENOMIC DNA]</scope>
    <source>
        <strain evidence="5 6">DSM 14698</strain>
    </source>
</reference>
<feature type="domain" description="CusB-like beta-barrel" evidence="4">
    <location>
        <begin position="215"/>
        <end position="288"/>
    </location>
</feature>
<feature type="coiled-coil region" evidence="2">
    <location>
        <begin position="115"/>
        <end position="173"/>
    </location>
</feature>